<evidence type="ECO:0000313" key="4">
    <source>
        <dbReference type="EMBL" id="EKY27747.1"/>
    </source>
</evidence>
<comment type="similarity">
    <text evidence="1 3">Belongs to the short-chain dehydrogenases/reductases (SDR) family.</text>
</comment>
<dbReference type="SUPFAM" id="SSF51735">
    <property type="entry name" value="NAD(P)-binding Rossmann-fold domains"/>
    <property type="match status" value="1"/>
</dbReference>
<gene>
    <name evidence="4" type="ORF">HMPREF0216_01221</name>
</gene>
<dbReference type="CDD" id="cd08935">
    <property type="entry name" value="mannonate_red_SDR_c"/>
    <property type="match status" value="1"/>
</dbReference>
<dbReference type="AlphaFoldDB" id="L1QJI8"/>
<dbReference type="STRING" id="545697.HMPREF0216_01221"/>
<comment type="caution">
    <text evidence="4">The sequence shown here is derived from an EMBL/GenBank/DDBJ whole genome shotgun (WGS) entry which is preliminary data.</text>
</comment>
<organism evidence="4 5">
    <name type="scientific">Clostridium celatum DSM 1785</name>
    <dbReference type="NCBI Taxonomy" id="545697"/>
    <lineage>
        <taxon>Bacteria</taxon>
        <taxon>Bacillati</taxon>
        <taxon>Bacillota</taxon>
        <taxon>Clostridia</taxon>
        <taxon>Eubacteriales</taxon>
        <taxon>Clostridiaceae</taxon>
        <taxon>Clostridium</taxon>
    </lineage>
</organism>
<sequence length="297" mass="32072">MLVYKYSNCKEEWKMKLPFNIDLKDKVCVVTGGTGILCGAMADALAECGAKIAILALGQEACDNKAKEINEKGGIAIGIEANVLDKESLRKAHEIILKEFGSVDILINGAGGNHPKGTTTKEYLEIEDLENDELTTFFDLDPKGVEFVFNLNFLGTLLPSQEFSKDMLNKDGATIINISSMNAFTPLTKIPAYSGAKAAVSNFTQWLAVHMSKVGVRVNAIAPGFFVTAQNQKLLFNEDGTPTARTEKILNSTPMRRFGEADELIGTLLYLVSEEASGFVNGVVIPVDGAFSAYSGV</sequence>
<evidence type="ECO:0000256" key="2">
    <source>
        <dbReference type="ARBA" id="ARBA00023002"/>
    </source>
</evidence>
<dbReference type="PROSITE" id="PS00061">
    <property type="entry name" value="ADH_SHORT"/>
    <property type="match status" value="1"/>
</dbReference>
<proteinExistence type="inferred from homology"/>
<dbReference type="GO" id="GO:0016616">
    <property type="term" value="F:oxidoreductase activity, acting on the CH-OH group of donors, NAD or NADP as acceptor"/>
    <property type="evidence" value="ECO:0007669"/>
    <property type="project" value="UniProtKB-ARBA"/>
</dbReference>
<dbReference type="FunFam" id="3.40.50.720:FF:000240">
    <property type="entry name" value="SDR family oxidoreductase"/>
    <property type="match status" value="1"/>
</dbReference>
<keyword evidence="5" id="KW-1185">Reference proteome</keyword>
<dbReference type="GO" id="GO:0005975">
    <property type="term" value="P:carbohydrate metabolic process"/>
    <property type="evidence" value="ECO:0007669"/>
    <property type="project" value="UniProtKB-ARBA"/>
</dbReference>
<keyword evidence="2" id="KW-0560">Oxidoreductase</keyword>
<dbReference type="NCBIfam" id="NF006132">
    <property type="entry name" value="PRK08277.1"/>
    <property type="match status" value="1"/>
</dbReference>
<name>L1QJI8_9CLOT</name>
<evidence type="ECO:0000256" key="1">
    <source>
        <dbReference type="ARBA" id="ARBA00006484"/>
    </source>
</evidence>
<dbReference type="InterPro" id="IPR036291">
    <property type="entry name" value="NAD(P)-bd_dom_sf"/>
</dbReference>
<evidence type="ECO:0000313" key="5">
    <source>
        <dbReference type="Proteomes" id="UP000010420"/>
    </source>
</evidence>
<dbReference type="Gene3D" id="3.40.50.720">
    <property type="entry name" value="NAD(P)-binding Rossmann-like Domain"/>
    <property type="match status" value="1"/>
</dbReference>
<dbReference type="eggNOG" id="COG1028">
    <property type="taxonomic scope" value="Bacteria"/>
</dbReference>
<evidence type="ECO:0000256" key="3">
    <source>
        <dbReference type="RuleBase" id="RU000363"/>
    </source>
</evidence>
<protein>
    <submittedName>
        <fullName evidence="4">Oxidoreductase, short chain dehydrogenase/reductase family protein</fullName>
    </submittedName>
</protein>
<reference evidence="4 5" key="1">
    <citation type="submission" date="2012-05" db="EMBL/GenBank/DDBJ databases">
        <authorList>
            <person name="Weinstock G."/>
            <person name="Sodergren E."/>
            <person name="Lobos E.A."/>
            <person name="Fulton L."/>
            <person name="Fulton R."/>
            <person name="Courtney L."/>
            <person name="Fronick C."/>
            <person name="O'Laughlin M."/>
            <person name="Godfrey J."/>
            <person name="Wilson R.M."/>
            <person name="Miner T."/>
            <person name="Farmer C."/>
            <person name="Delehaunty K."/>
            <person name="Cordes M."/>
            <person name="Minx P."/>
            <person name="Tomlinson C."/>
            <person name="Chen J."/>
            <person name="Wollam A."/>
            <person name="Pepin K.H."/>
            <person name="Bhonagiri V."/>
            <person name="Zhang X."/>
            <person name="Suruliraj S."/>
            <person name="Warren W."/>
            <person name="Mitreva M."/>
            <person name="Mardis E.R."/>
            <person name="Wilson R.K."/>
        </authorList>
    </citation>
    <scope>NUCLEOTIDE SEQUENCE [LARGE SCALE GENOMIC DNA]</scope>
    <source>
        <strain evidence="4 5">DSM 1785</strain>
    </source>
</reference>
<dbReference type="PRINTS" id="PR00080">
    <property type="entry name" value="SDRFAMILY"/>
</dbReference>
<dbReference type="Proteomes" id="UP000010420">
    <property type="component" value="Unassembled WGS sequence"/>
</dbReference>
<dbReference type="InterPro" id="IPR002347">
    <property type="entry name" value="SDR_fam"/>
</dbReference>
<dbReference type="PRINTS" id="PR00081">
    <property type="entry name" value="GDHRDH"/>
</dbReference>
<dbReference type="Pfam" id="PF00106">
    <property type="entry name" value="adh_short"/>
    <property type="match status" value="1"/>
</dbReference>
<dbReference type="InterPro" id="IPR020904">
    <property type="entry name" value="Sc_DH/Rdtase_CS"/>
</dbReference>
<dbReference type="PATRIC" id="fig|545697.3.peg.1201"/>
<dbReference type="PANTHER" id="PTHR42760">
    <property type="entry name" value="SHORT-CHAIN DEHYDROGENASES/REDUCTASES FAMILY MEMBER"/>
    <property type="match status" value="1"/>
</dbReference>
<accession>L1QJI8</accession>
<dbReference type="PANTHER" id="PTHR42760:SF115">
    <property type="entry name" value="3-OXOACYL-[ACYL-CARRIER-PROTEIN] REDUCTASE FABG"/>
    <property type="match status" value="1"/>
</dbReference>
<dbReference type="EMBL" id="AMEZ01000032">
    <property type="protein sequence ID" value="EKY27747.1"/>
    <property type="molecule type" value="Genomic_DNA"/>
</dbReference>
<dbReference type="HOGENOM" id="CLU_010194_1_1_9"/>